<accession>A0ABN7WSR0</accession>
<comment type="caution">
    <text evidence="1">The sequence shown here is derived from an EMBL/GenBank/DDBJ whole genome shotgun (WGS) entry which is preliminary data.</text>
</comment>
<evidence type="ECO:0000313" key="2">
    <source>
        <dbReference type="Proteomes" id="UP000789901"/>
    </source>
</evidence>
<feature type="non-terminal residue" evidence="1">
    <location>
        <position position="84"/>
    </location>
</feature>
<dbReference type="Proteomes" id="UP000789901">
    <property type="component" value="Unassembled WGS sequence"/>
</dbReference>
<evidence type="ECO:0000313" key="1">
    <source>
        <dbReference type="EMBL" id="CAG8839875.1"/>
    </source>
</evidence>
<protein>
    <submittedName>
        <fullName evidence="1">45313_t:CDS:1</fullName>
    </submittedName>
</protein>
<keyword evidence="2" id="KW-1185">Reference proteome</keyword>
<proteinExistence type="predicted"/>
<dbReference type="EMBL" id="CAJVQB010061473">
    <property type="protein sequence ID" value="CAG8839875.1"/>
    <property type="molecule type" value="Genomic_DNA"/>
</dbReference>
<name>A0ABN7WSR0_GIGMA</name>
<gene>
    <name evidence="1" type="ORF">GMARGA_LOCUS34648</name>
</gene>
<reference evidence="1 2" key="1">
    <citation type="submission" date="2021-06" db="EMBL/GenBank/DDBJ databases">
        <authorList>
            <person name="Kallberg Y."/>
            <person name="Tangrot J."/>
            <person name="Rosling A."/>
        </authorList>
    </citation>
    <scope>NUCLEOTIDE SEQUENCE [LARGE SCALE GENOMIC DNA]</scope>
    <source>
        <strain evidence="1 2">120-4 pot B 10/14</strain>
    </source>
</reference>
<organism evidence="1 2">
    <name type="scientific">Gigaspora margarita</name>
    <dbReference type="NCBI Taxonomy" id="4874"/>
    <lineage>
        <taxon>Eukaryota</taxon>
        <taxon>Fungi</taxon>
        <taxon>Fungi incertae sedis</taxon>
        <taxon>Mucoromycota</taxon>
        <taxon>Glomeromycotina</taxon>
        <taxon>Glomeromycetes</taxon>
        <taxon>Diversisporales</taxon>
        <taxon>Gigasporaceae</taxon>
        <taxon>Gigaspora</taxon>
    </lineage>
</organism>
<sequence length="84" mass="9382">VDIDIVEDWDRILAPPSPNKPKQSKTFEGKLVPETIVRSIIPESSELLTLSDLVSSELNSAQTSKNVKVLFISLVPMCVFLERE</sequence>
<feature type="non-terminal residue" evidence="1">
    <location>
        <position position="1"/>
    </location>
</feature>